<sequence>MLQKKGNQQRKDSISYETLVTMEMKLEPPDGTKFSWEQNSITISAVNTVDESVQEKIWNHIKRAFSHPVAPLVEENIDEKNASREVIAANVIHQSDQILRKCIAEEMNKRKVSGKLTKSALKELGTQLSVLKNRILDDIRNQKIQLDIDTTDFISDLQNHVTAIFLKNVGS</sequence>
<dbReference type="InterPro" id="IPR052648">
    <property type="entry name" value="Ser-tRNA(Sec)_kinase"/>
</dbReference>
<gene>
    <name evidence="2" type="primary">LOC100377551</name>
</gene>
<dbReference type="Proteomes" id="UP000694865">
    <property type="component" value="Unplaced"/>
</dbReference>
<evidence type="ECO:0000313" key="1">
    <source>
        <dbReference type="Proteomes" id="UP000694865"/>
    </source>
</evidence>
<evidence type="ECO:0000313" key="2">
    <source>
        <dbReference type="RefSeq" id="XP_002742327.1"/>
    </source>
</evidence>
<dbReference type="PANTHER" id="PTHR20873">
    <property type="entry name" value="L-SERYL-TRNA(SEC) KINASE"/>
    <property type="match status" value="1"/>
</dbReference>
<dbReference type="RefSeq" id="XP_002742327.1">
    <property type="nucleotide sequence ID" value="XM_002742281.2"/>
</dbReference>
<organism evidence="1 2">
    <name type="scientific">Saccoglossus kowalevskii</name>
    <name type="common">Acorn worm</name>
    <dbReference type="NCBI Taxonomy" id="10224"/>
    <lineage>
        <taxon>Eukaryota</taxon>
        <taxon>Metazoa</taxon>
        <taxon>Hemichordata</taxon>
        <taxon>Enteropneusta</taxon>
        <taxon>Harrimaniidae</taxon>
        <taxon>Saccoglossus</taxon>
    </lineage>
</organism>
<proteinExistence type="predicted"/>
<dbReference type="PANTHER" id="PTHR20873:SF0">
    <property type="entry name" value="L-SERYL-TRNA(SEC) KINASE"/>
    <property type="match status" value="1"/>
</dbReference>
<dbReference type="GeneID" id="100377551"/>
<name>A0ABM0H1T8_SACKO</name>
<protein>
    <submittedName>
        <fullName evidence="2">Uncharacterized protein LOC100377551</fullName>
    </submittedName>
</protein>
<accession>A0ABM0H1T8</accession>
<reference evidence="2" key="1">
    <citation type="submission" date="2025-08" db="UniProtKB">
        <authorList>
            <consortium name="RefSeq"/>
        </authorList>
    </citation>
    <scope>IDENTIFICATION</scope>
    <source>
        <tissue evidence="2">Testes</tissue>
    </source>
</reference>
<keyword evidence="1" id="KW-1185">Reference proteome</keyword>